<dbReference type="OrthoDB" id="5975050at2759"/>
<dbReference type="PROSITE" id="PS50195">
    <property type="entry name" value="PX"/>
    <property type="match status" value="1"/>
</dbReference>
<dbReference type="Pfam" id="PF00787">
    <property type="entry name" value="PX"/>
    <property type="match status" value="1"/>
</dbReference>
<dbReference type="InterPro" id="IPR036871">
    <property type="entry name" value="PX_dom_sf"/>
</dbReference>
<evidence type="ECO:0000313" key="11">
    <source>
        <dbReference type="Proteomes" id="UP000606786"/>
    </source>
</evidence>
<dbReference type="PANTHER" id="PTHR20939">
    <property type="entry name" value="SORTING NEXIN 20, 21"/>
    <property type="match status" value="1"/>
</dbReference>
<protein>
    <submittedName>
        <fullName evidence="9">(Mediterranean fruit fly) hypothetical protein</fullName>
    </submittedName>
    <submittedName>
        <fullName evidence="10">Sorting nexin-21</fullName>
    </submittedName>
</protein>
<feature type="region of interest" description="Disordered" evidence="7">
    <location>
        <begin position="26"/>
        <end position="86"/>
    </location>
</feature>
<feature type="domain" description="PX" evidence="8">
    <location>
        <begin position="100"/>
        <end position="218"/>
    </location>
</feature>
<dbReference type="InterPro" id="IPR039937">
    <property type="entry name" value="SNX20/SNX21"/>
</dbReference>
<keyword evidence="2" id="KW-0813">Transport</keyword>
<dbReference type="Proteomes" id="UP000606786">
    <property type="component" value="Unassembled WGS sequence"/>
</dbReference>
<evidence type="ECO:0000313" key="9">
    <source>
        <dbReference type="EMBL" id="CAD6999644.1"/>
    </source>
</evidence>
<organism evidence="10">
    <name type="scientific">Ceratitis capitata</name>
    <name type="common">Mediterranean fruit fly</name>
    <name type="synonym">Tephritis capitata</name>
    <dbReference type="NCBI Taxonomy" id="7213"/>
    <lineage>
        <taxon>Eukaryota</taxon>
        <taxon>Metazoa</taxon>
        <taxon>Ecdysozoa</taxon>
        <taxon>Arthropoda</taxon>
        <taxon>Hexapoda</taxon>
        <taxon>Insecta</taxon>
        <taxon>Pterygota</taxon>
        <taxon>Neoptera</taxon>
        <taxon>Endopterygota</taxon>
        <taxon>Diptera</taxon>
        <taxon>Brachycera</taxon>
        <taxon>Muscomorpha</taxon>
        <taxon>Tephritoidea</taxon>
        <taxon>Tephritidae</taxon>
        <taxon>Ceratitis</taxon>
        <taxon>Ceratitis</taxon>
    </lineage>
</organism>
<dbReference type="AlphaFoldDB" id="W8C5J4"/>
<dbReference type="EMBL" id="GAMC01001702">
    <property type="protein sequence ID" value="JAC04854.1"/>
    <property type="molecule type" value="mRNA"/>
</dbReference>
<sequence length="352" mass="40459">MNKPLFSYRRFLLTYKSRLVKKERKGTASMRAAMARRTQVHSVELSDNTEELESPETIESGSLAIQDDSVKEPQKDLWERPQPTSAPVLPDDGSTILRFEIQLARIMPPDGEDLKVKRYVVYELSIRQDSSIIDPQPASIQRRYTDFRNLYNSLKKEFPSKMTTIYFPNKVLVGNFSPDLIAERSAAFESFLTHVASSSALRETTAFLNFLQDSELTKACLLLDERRNEMAIPLLENCFRLLNKIFMDRSRPVLLILCRLVAACTMSPVPHHSAERWASLALSRYDTLCDIDLLQLYIPLLHTCTHLWWQRGLDQKPITDRLEEMSKKGINTKSALTLIQAIHKLDPRTETI</sequence>
<keyword evidence="6" id="KW-0472">Membrane</keyword>
<dbReference type="EMBL" id="CAJHJT010000012">
    <property type="protein sequence ID" value="CAD6999644.1"/>
    <property type="molecule type" value="Genomic_DNA"/>
</dbReference>
<reference evidence="10" key="1">
    <citation type="submission" date="2013-07" db="EMBL/GenBank/DDBJ databases">
        <authorList>
            <person name="Geib S."/>
        </authorList>
    </citation>
    <scope>NUCLEOTIDE SEQUENCE</scope>
</reference>
<proteinExistence type="evidence at transcript level"/>
<evidence type="ECO:0000256" key="2">
    <source>
        <dbReference type="ARBA" id="ARBA00022448"/>
    </source>
</evidence>
<reference evidence="9" key="3">
    <citation type="submission" date="2020-11" db="EMBL/GenBank/DDBJ databases">
        <authorList>
            <person name="Whitehead M."/>
        </authorList>
    </citation>
    <scope>NUCLEOTIDE SEQUENCE</scope>
    <source>
        <strain evidence="9">EGII</strain>
    </source>
</reference>
<evidence type="ECO:0000256" key="7">
    <source>
        <dbReference type="SAM" id="MobiDB-lite"/>
    </source>
</evidence>
<dbReference type="Gene3D" id="3.30.1520.10">
    <property type="entry name" value="Phox-like domain"/>
    <property type="match status" value="1"/>
</dbReference>
<keyword evidence="5" id="KW-0446">Lipid-binding</keyword>
<gene>
    <name evidence="10" type="primary">SNX21</name>
    <name evidence="9" type="ORF">CCAP1982_LOCUS8176</name>
</gene>
<dbReference type="SUPFAM" id="SSF64268">
    <property type="entry name" value="PX domain"/>
    <property type="match status" value="1"/>
</dbReference>
<dbReference type="SMART" id="SM00312">
    <property type="entry name" value="PX"/>
    <property type="match status" value="1"/>
</dbReference>
<dbReference type="GO" id="GO:1901981">
    <property type="term" value="F:phosphatidylinositol phosphate binding"/>
    <property type="evidence" value="ECO:0007669"/>
    <property type="project" value="TreeGrafter"/>
</dbReference>
<reference evidence="10" key="2">
    <citation type="journal article" date="2014" name="BMC Genomics">
        <title>A genomic perspective to assessing quality of mass-reared SIT flies used in Mediterranean fruit fly (Ceratitis capitata) eradication in California.</title>
        <authorList>
            <person name="Calla B."/>
            <person name="Hall B."/>
            <person name="Hou S."/>
            <person name="Geib S.M."/>
        </authorList>
    </citation>
    <scope>NUCLEOTIDE SEQUENCE</scope>
</reference>
<dbReference type="GO" id="GO:0031901">
    <property type="term" value="C:early endosome membrane"/>
    <property type="evidence" value="ECO:0007669"/>
    <property type="project" value="UniProtKB-SubCell"/>
</dbReference>
<name>W8C5J4_CERCA</name>
<evidence type="ECO:0000259" key="8">
    <source>
        <dbReference type="PROSITE" id="PS50195"/>
    </source>
</evidence>
<evidence type="ECO:0000313" key="10">
    <source>
        <dbReference type="EMBL" id="JAC04854.1"/>
    </source>
</evidence>
<evidence type="ECO:0000256" key="5">
    <source>
        <dbReference type="ARBA" id="ARBA00023121"/>
    </source>
</evidence>
<keyword evidence="4" id="KW-0653">Protein transport</keyword>
<feature type="compositionally biased region" description="Basic and acidic residues" evidence="7">
    <location>
        <begin position="68"/>
        <end position="79"/>
    </location>
</feature>
<dbReference type="GO" id="GO:0015031">
    <property type="term" value="P:protein transport"/>
    <property type="evidence" value="ECO:0007669"/>
    <property type="project" value="UniProtKB-KW"/>
</dbReference>
<evidence type="ECO:0000256" key="6">
    <source>
        <dbReference type="ARBA" id="ARBA00023136"/>
    </source>
</evidence>
<dbReference type="InterPro" id="IPR001683">
    <property type="entry name" value="PX_dom"/>
</dbReference>
<keyword evidence="3" id="KW-0967">Endosome</keyword>
<feature type="compositionally biased region" description="Acidic residues" evidence="7">
    <location>
        <begin position="47"/>
        <end position="56"/>
    </location>
</feature>
<keyword evidence="11" id="KW-1185">Reference proteome</keyword>
<accession>W8C5J4</accession>
<dbReference type="PANTHER" id="PTHR20939:SF11">
    <property type="entry name" value="LD12265P"/>
    <property type="match status" value="1"/>
</dbReference>
<evidence type="ECO:0000256" key="4">
    <source>
        <dbReference type="ARBA" id="ARBA00022927"/>
    </source>
</evidence>
<comment type="subcellular location">
    <subcellularLocation>
        <location evidence="1">Early endosome membrane</location>
        <topology evidence="1">Peripheral membrane protein</topology>
        <orientation evidence="1">Cytoplasmic side</orientation>
    </subcellularLocation>
</comment>
<evidence type="ECO:0000256" key="1">
    <source>
        <dbReference type="ARBA" id="ARBA00004469"/>
    </source>
</evidence>
<evidence type="ECO:0000256" key="3">
    <source>
        <dbReference type="ARBA" id="ARBA00022753"/>
    </source>
</evidence>